<keyword evidence="3" id="KW-1185">Reference proteome</keyword>
<proteinExistence type="predicted"/>
<reference evidence="2 3" key="1">
    <citation type="submission" date="2019-12" db="EMBL/GenBank/DDBJ databases">
        <title>Genomic-based taxomic classification of the family Erythrobacteraceae.</title>
        <authorList>
            <person name="Xu L."/>
        </authorList>
    </citation>
    <scope>NUCLEOTIDE SEQUENCE [LARGE SCALE GENOMIC DNA]</scope>
    <source>
        <strain evidence="2 3">DSM 16225</strain>
    </source>
</reference>
<comment type="caution">
    <text evidence="2">The sequence shown here is derived from an EMBL/GenBank/DDBJ whole genome shotgun (WGS) entry which is preliminary data.</text>
</comment>
<dbReference type="OrthoDB" id="9763644at2"/>
<sequence>MLAHLESLLIRNEMSTGQATQYLLALADQNAFDPVADWITSKPWDGTSRLATTCGTIVPQEGYPIAFRDVLIRKWLLSIVAATFRRPGFRARGVLTLQGAQGLGKTSWVARLVTPQALRDEVVKLGHSWDGGSKDARLTALRHRIVELGELEGSFRKEMASLKAFITEENDKIRPPYARVEAEYPRSTIFAASVNDQQFLLDNTGNSRFWTIPAAQIDHAHNIDMQQVFAELKVAYDAGAQWWLTQAEEQELAAINYQHRVVSAIEAKIGEALDLTRLARTDLPRLTAIQVLHRLGIEKPTNPQAKEANVALRNLLGDSKRSGGFNRWRVPFRQENPSAGVYTDDEDEY</sequence>
<evidence type="ECO:0000313" key="3">
    <source>
        <dbReference type="Proteomes" id="UP000444185"/>
    </source>
</evidence>
<dbReference type="Pfam" id="PF05272">
    <property type="entry name" value="VapE-like_dom"/>
    <property type="match status" value="1"/>
</dbReference>
<dbReference type="InterPro" id="IPR007936">
    <property type="entry name" value="VapE-like_dom"/>
</dbReference>
<dbReference type="Proteomes" id="UP000444185">
    <property type="component" value="Unassembled WGS sequence"/>
</dbReference>
<feature type="domain" description="Virulence-associated protein E-like" evidence="1">
    <location>
        <begin position="41"/>
        <end position="260"/>
    </location>
</feature>
<protein>
    <recommendedName>
        <fullName evidence="1">Virulence-associated protein E-like domain-containing protein</fullName>
    </recommendedName>
</protein>
<organism evidence="2 3">
    <name type="scientific">Qipengyuania gaetbuli</name>
    <dbReference type="NCBI Taxonomy" id="266952"/>
    <lineage>
        <taxon>Bacteria</taxon>
        <taxon>Pseudomonadati</taxon>
        <taxon>Pseudomonadota</taxon>
        <taxon>Alphaproteobacteria</taxon>
        <taxon>Sphingomonadales</taxon>
        <taxon>Erythrobacteraceae</taxon>
        <taxon>Qipengyuania</taxon>
    </lineage>
</organism>
<dbReference type="EMBL" id="WTYF01000004">
    <property type="protein sequence ID" value="MXO52376.1"/>
    <property type="molecule type" value="Genomic_DNA"/>
</dbReference>
<dbReference type="PANTHER" id="PTHR34985:SF1">
    <property type="entry name" value="SLR0554 PROTEIN"/>
    <property type="match status" value="1"/>
</dbReference>
<evidence type="ECO:0000313" key="2">
    <source>
        <dbReference type="EMBL" id="MXO52376.1"/>
    </source>
</evidence>
<accession>A0A844Y3H4</accession>
<gene>
    <name evidence="2" type="ORF">GRI42_13780</name>
</gene>
<dbReference type="PANTHER" id="PTHR34985">
    <property type="entry name" value="SLR0554 PROTEIN"/>
    <property type="match status" value="1"/>
</dbReference>
<evidence type="ECO:0000259" key="1">
    <source>
        <dbReference type="Pfam" id="PF05272"/>
    </source>
</evidence>
<dbReference type="RefSeq" id="WP_160609023.1">
    <property type="nucleotide sequence ID" value="NZ_WTYF01000004.1"/>
</dbReference>
<name>A0A844Y3H4_9SPHN</name>
<dbReference type="AlphaFoldDB" id="A0A844Y3H4"/>